<dbReference type="Pfam" id="PF17937">
    <property type="entry name" value="TetR_C_28"/>
    <property type="match status" value="1"/>
</dbReference>
<sequence>MAGRPRSIDRDRVLDAAEAIVAADGAAGLTFDAVARAAGITKGGVQYCFGTKENLIRSMIERWGSTFEAEVMAHAGNDRSPQSVIRGHLLATRDSDEAEYSRSAVMMTALLQSPEQVAASRVWYTHRLAGLDMDKAEDRQAALAFLAGEGAFLLKAFGLIDITEAQWAALFADMLTLAGEREDGKRDGEKG</sequence>
<feature type="domain" description="HTH tetR-type" evidence="5">
    <location>
        <begin position="7"/>
        <end position="67"/>
    </location>
</feature>
<feature type="DNA-binding region" description="H-T-H motif" evidence="4">
    <location>
        <begin position="30"/>
        <end position="49"/>
    </location>
</feature>
<dbReference type="Pfam" id="PF00440">
    <property type="entry name" value="TetR_N"/>
    <property type="match status" value="1"/>
</dbReference>
<name>A0A4V2RGR0_SHIGR</name>
<dbReference type="PRINTS" id="PR00455">
    <property type="entry name" value="HTHTETR"/>
</dbReference>
<dbReference type="InterPro" id="IPR041479">
    <property type="entry name" value="TetR_CgmR_C"/>
</dbReference>
<dbReference type="SUPFAM" id="SSF46689">
    <property type="entry name" value="Homeodomain-like"/>
    <property type="match status" value="1"/>
</dbReference>
<evidence type="ECO:0000259" key="5">
    <source>
        <dbReference type="PROSITE" id="PS50977"/>
    </source>
</evidence>
<evidence type="ECO:0000256" key="4">
    <source>
        <dbReference type="PROSITE-ProRule" id="PRU00335"/>
    </source>
</evidence>
<dbReference type="Gene3D" id="1.10.357.10">
    <property type="entry name" value="Tetracycline Repressor, domain 2"/>
    <property type="match status" value="1"/>
</dbReference>
<dbReference type="EMBL" id="SLVX01000022">
    <property type="protein sequence ID" value="TCN37460.1"/>
    <property type="molecule type" value="Genomic_DNA"/>
</dbReference>
<reference evidence="6 7" key="1">
    <citation type="submission" date="2019-03" db="EMBL/GenBank/DDBJ databases">
        <title>Genomic Encyclopedia of Type Strains, Phase IV (KMG-IV): sequencing the most valuable type-strain genomes for metagenomic binning, comparative biology and taxonomic classification.</title>
        <authorList>
            <person name="Goeker M."/>
        </authorList>
    </citation>
    <scope>NUCLEOTIDE SEQUENCE [LARGE SCALE GENOMIC DNA]</scope>
    <source>
        <strain evidence="6 7">DSM 18401</strain>
    </source>
</reference>
<dbReference type="RefSeq" id="WP_133036199.1">
    <property type="nucleotide sequence ID" value="NZ_BAABEI010000009.1"/>
</dbReference>
<evidence type="ECO:0000313" key="7">
    <source>
        <dbReference type="Proteomes" id="UP000295351"/>
    </source>
</evidence>
<keyword evidence="7" id="KW-1185">Reference proteome</keyword>
<evidence type="ECO:0000256" key="3">
    <source>
        <dbReference type="ARBA" id="ARBA00023163"/>
    </source>
</evidence>
<dbReference type="PANTHER" id="PTHR47506">
    <property type="entry name" value="TRANSCRIPTIONAL REGULATORY PROTEIN"/>
    <property type="match status" value="1"/>
</dbReference>
<keyword evidence="2 4" id="KW-0238">DNA-binding</keyword>
<dbReference type="InterPro" id="IPR009057">
    <property type="entry name" value="Homeodomain-like_sf"/>
</dbReference>
<evidence type="ECO:0000256" key="2">
    <source>
        <dbReference type="ARBA" id="ARBA00023125"/>
    </source>
</evidence>
<proteinExistence type="predicted"/>
<dbReference type="GO" id="GO:0003677">
    <property type="term" value="F:DNA binding"/>
    <property type="evidence" value="ECO:0007669"/>
    <property type="project" value="UniProtKB-UniRule"/>
</dbReference>
<protein>
    <submittedName>
        <fullName evidence="6">TetR family transcriptional regulator</fullName>
    </submittedName>
</protein>
<accession>A0A4V2RGR0</accession>
<dbReference type="InterPro" id="IPR001647">
    <property type="entry name" value="HTH_TetR"/>
</dbReference>
<dbReference type="AlphaFoldDB" id="A0A4V2RGR0"/>
<dbReference type="PROSITE" id="PS50977">
    <property type="entry name" value="HTH_TETR_2"/>
    <property type="match status" value="1"/>
</dbReference>
<evidence type="ECO:0000313" key="6">
    <source>
        <dbReference type="EMBL" id="TCN37460.1"/>
    </source>
</evidence>
<keyword evidence="3" id="KW-0804">Transcription</keyword>
<evidence type="ECO:0000256" key="1">
    <source>
        <dbReference type="ARBA" id="ARBA00023015"/>
    </source>
</evidence>
<comment type="caution">
    <text evidence="6">The sequence shown here is derived from an EMBL/GenBank/DDBJ whole genome shotgun (WGS) entry which is preliminary data.</text>
</comment>
<organism evidence="6 7">
    <name type="scientific">Shinella granuli</name>
    <dbReference type="NCBI Taxonomy" id="323621"/>
    <lineage>
        <taxon>Bacteria</taxon>
        <taxon>Pseudomonadati</taxon>
        <taxon>Pseudomonadota</taxon>
        <taxon>Alphaproteobacteria</taxon>
        <taxon>Hyphomicrobiales</taxon>
        <taxon>Rhizobiaceae</taxon>
        <taxon>Shinella</taxon>
    </lineage>
</organism>
<gene>
    <name evidence="6" type="ORF">EV665_12290</name>
</gene>
<dbReference type="PANTHER" id="PTHR47506:SF6">
    <property type="entry name" value="HTH-TYPE TRANSCRIPTIONAL REPRESSOR NEMR"/>
    <property type="match status" value="1"/>
</dbReference>
<dbReference type="Proteomes" id="UP000295351">
    <property type="component" value="Unassembled WGS sequence"/>
</dbReference>
<keyword evidence="1" id="KW-0805">Transcription regulation</keyword>